<evidence type="ECO:0000256" key="1">
    <source>
        <dbReference type="SAM" id="Phobius"/>
    </source>
</evidence>
<organism evidence="3">
    <name type="scientific">Bacteroides intestinalis</name>
    <dbReference type="NCBI Taxonomy" id="329854"/>
    <lineage>
        <taxon>Bacteria</taxon>
        <taxon>Pseudomonadati</taxon>
        <taxon>Bacteroidota</taxon>
        <taxon>Bacteroidia</taxon>
        <taxon>Bacteroidales</taxon>
        <taxon>Bacteroidaceae</taxon>
        <taxon>Bacteroides</taxon>
    </lineage>
</organism>
<keyword evidence="3" id="KW-0269">Exonuclease</keyword>
<feature type="domain" description="Endonuclease/exonuclease/phosphatase" evidence="2">
    <location>
        <begin position="114"/>
        <end position="359"/>
    </location>
</feature>
<dbReference type="InterPro" id="IPR005135">
    <property type="entry name" value="Endo/exonuclease/phosphatase"/>
</dbReference>
<dbReference type="PATRIC" id="fig|329854.7.peg.3954"/>
<dbReference type="GO" id="GO:0004519">
    <property type="term" value="F:endonuclease activity"/>
    <property type="evidence" value="ECO:0007669"/>
    <property type="project" value="UniProtKB-KW"/>
</dbReference>
<dbReference type="RefSeq" id="WP_029328292.1">
    <property type="nucleotide sequence ID" value="NZ_KQ968733.1"/>
</dbReference>
<reference evidence="3 4" key="1">
    <citation type="submission" date="2016-02" db="EMBL/GenBank/DDBJ databases">
        <authorList>
            <person name="Wen L."/>
            <person name="He K."/>
            <person name="Yang H."/>
        </authorList>
    </citation>
    <scope>NUCLEOTIDE SEQUENCE [LARGE SCALE GENOMIC DNA]</scope>
    <source>
        <strain evidence="3 4">KLE1704</strain>
    </source>
</reference>
<feature type="transmembrane region" description="Helical" evidence="1">
    <location>
        <begin position="12"/>
        <end position="32"/>
    </location>
</feature>
<dbReference type="AlphaFoldDB" id="A0A139KYX6"/>
<dbReference type="PANTHER" id="PTHR14859">
    <property type="entry name" value="CALCOFLUOR WHITE HYPERSENSITIVE PROTEIN PRECURSOR"/>
    <property type="match status" value="1"/>
</dbReference>
<dbReference type="Pfam" id="PF03372">
    <property type="entry name" value="Exo_endo_phos"/>
    <property type="match status" value="1"/>
</dbReference>
<sequence length="370" mass="42189">MGKSEIKSLFRSIPVLLSIVLALVTMIAAFSGNFDPANSRYMPVLGLALPALLLCNLLVAICWAFARRRWAFIPLAALVFNYGYILAIFQFSFTKKIPEGHYSSNYADGYLKIATYNVGNFGGEITGYSCKEIARYMKEQEVDVLCFQECGDNKYFPMDSIRNVFSHWRYALIPTEDSIRGVLPIAVFSRYPLVNPQFISYQQSANCSMQCDIVLGRDTVRLLNNHLQTTSVSQNRRKWERGLANSNDTRREAEVVQGAITSLHDNFVKRAEQTDSIRQLVVASPYPVLACGDFNSLPSSYTYAELSDVLKDGFRTSGRGYMYTYRYFKRLLRIDYIFHSPGIQGYRYYSPDLDLCSDHNPVLMEMKIKK</sequence>
<dbReference type="Proteomes" id="UP000070319">
    <property type="component" value="Unassembled WGS sequence"/>
</dbReference>
<keyword evidence="1" id="KW-1133">Transmembrane helix</keyword>
<dbReference type="InterPro" id="IPR036691">
    <property type="entry name" value="Endo/exonu/phosph_ase_sf"/>
</dbReference>
<feature type="transmembrane region" description="Helical" evidence="1">
    <location>
        <begin position="44"/>
        <end position="65"/>
    </location>
</feature>
<keyword evidence="3" id="KW-0378">Hydrolase</keyword>
<protein>
    <submittedName>
        <fullName evidence="3">Endonuclease/exonuclease/phosphatase family protein</fullName>
    </submittedName>
</protein>
<keyword evidence="1" id="KW-0812">Transmembrane</keyword>
<keyword evidence="3" id="KW-0540">Nuclease</keyword>
<keyword evidence="3" id="KW-0255">Endonuclease</keyword>
<accession>A0A139KYX6</accession>
<evidence type="ECO:0000313" key="3">
    <source>
        <dbReference type="EMBL" id="KXT44346.1"/>
    </source>
</evidence>
<dbReference type="InterPro" id="IPR051916">
    <property type="entry name" value="GPI-anchor_lipid_remodeler"/>
</dbReference>
<dbReference type="PANTHER" id="PTHR14859:SF15">
    <property type="entry name" value="ENDONUCLEASE_EXONUCLEASE_PHOSPHATASE DOMAIN-CONTAINING PROTEIN"/>
    <property type="match status" value="1"/>
</dbReference>
<dbReference type="EMBL" id="LTDF01000150">
    <property type="protein sequence ID" value="KXT44346.1"/>
    <property type="molecule type" value="Genomic_DNA"/>
</dbReference>
<dbReference type="Gene3D" id="3.60.10.10">
    <property type="entry name" value="Endonuclease/exonuclease/phosphatase"/>
    <property type="match status" value="1"/>
</dbReference>
<dbReference type="GO" id="GO:0006506">
    <property type="term" value="P:GPI anchor biosynthetic process"/>
    <property type="evidence" value="ECO:0007669"/>
    <property type="project" value="TreeGrafter"/>
</dbReference>
<dbReference type="GO" id="GO:0004527">
    <property type="term" value="F:exonuclease activity"/>
    <property type="evidence" value="ECO:0007669"/>
    <property type="project" value="UniProtKB-KW"/>
</dbReference>
<dbReference type="SUPFAM" id="SSF56219">
    <property type="entry name" value="DNase I-like"/>
    <property type="match status" value="1"/>
</dbReference>
<name>A0A139KYX6_9BACE</name>
<evidence type="ECO:0000259" key="2">
    <source>
        <dbReference type="Pfam" id="PF03372"/>
    </source>
</evidence>
<feature type="transmembrane region" description="Helical" evidence="1">
    <location>
        <begin position="72"/>
        <end position="93"/>
    </location>
</feature>
<keyword evidence="1" id="KW-0472">Membrane</keyword>
<evidence type="ECO:0000313" key="4">
    <source>
        <dbReference type="Proteomes" id="UP000070319"/>
    </source>
</evidence>
<proteinExistence type="predicted"/>
<dbReference type="GO" id="GO:0016020">
    <property type="term" value="C:membrane"/>
    <property type="evidence" value="ECO:0007669"/>
    <property type="project" value="GOC"/>
</dbReference>
<dbReference type="CDD" id="cd09084">
    <property type="entry name" value="EEP-2"/>
    <property type="match status" value="1"/>
</dbReference>
<gene>
    <name evidence="3" type="ORF">HMPREF2531_03884</name>
</gene>
<comment type="caution">
    <text evidence="3">The sequence shown here is derived from an EMBL/GenBank/DDBJ whole genome shotgun (WGS) entry which is preliminary data.</text>
</comment>